<dbReference type="Pfam" id="PF16487">
    <property type="entry name" value="ArgoMid"/>
    <property type="match status" value="1"/>
</dbReference>
<dbReference type="PANTHER" id="PTHR22891">
    <property type="entry name" value="EUKARYOTIC TRANSLATION INITIATION FACTOR 2C"/>
    <property type="match status" value="1"/>
</dbReference>
<evidence type="ECO:0000256" key="1">
    <source>
        <dbReference type="ARBA" id="ARBA00008201"/>
    </source>
</evidence>
<dbReference type="AlphaFoldDB" id="A0A803LTC3"/>
<dbReference type="Pfam" id="PF02171">
    <property type="entry name" value="Piwi"/>
    <property type="match status" value="1"/>
</dbReference>
<dbReference type="InterPro" id="IPR032474">
    <property type="entry name" value="Argonaute_N"/>
</dbReference>
<dbReference type="PROSITE" id="PS50821">
    <property type="entry name" value="PAZ"/>
    <property type="match status" value="1"/>
</dbReference>
<evidence type="ECO:0000256" key="2">
    <source>
        <dbReference type="ARBA" id="ARBA00022491"/>
    </source>
</evidence>
<feature type="domain" description="Piwi" evidence="6">
    <location>
        <begin position="473"/>
        <end position="779"/>
    </location>
</feature>
<keyword evidence="4" id="KW-0687">Ribonucleoprotein</keyword>
<dbReference type="OMA" id="AQHRNIM"/>
<dbReference type="InterPro" id="IPR045246">
    <property type="entry name" value="Piwi_ago-like"/>
</dbReference>
<dbReference type="GO" id="GO:1990904">
    <property type="term" value="C:ribonucleoprotein complex"/>
    <property type="evidence" value="ECO:0007669"/>
    <property type="project" value="UniProtKB-KW"/>
</dbReference>
<evidence type="ECO:0000256" key="4">
    <source>
        <dbReference type="ARBA" id="ARBA00023274"/>
    </source>
</evidence>
<dbReference type="Gramene" id="AUR62018467-RA">
    <property type="protein sequence ID" value="AUR62018467-RA:cds"/>
    <property type="gene ID" value="AUR62018467"/>
</dbReference>
<dbReference type="Gene3D" id="3.30.420.10">
    <property type="entry name" value="Ribonuclease H-like superfamily/Ribonuclease H"/>
    <property type="match status" value="1"/>
</dbReference>
<evidence type="ECO:0000256" key="3">
    <source>
        <dbReference type="ARBA" id="ARBA00023158"/>
    </source>
</evidence>
<dbReference type="GO" id="GO:0003723">
    <property type="term" value="F:RNA binding"/>
    <property type="evidence" value="ECO:0007669"/>
    <property type="project" value="InterPro"/>
</dbReference>
<dbReference type="SMART" id="SM01163">
    <property type="entry name" value="DUF1785"/>
    <property type="match status" value="1"/>
</dbReference>
<dbReference type="GO" id="GO:0031047">
    <property type="term" value="P:regulatory ncRNA-mediated gene silencing"/>
    <property type="evidence" value="ECO:0007669"/>
    <property type="project" value="UniProtKB-KW"/>
</dbReference>
<proteinExistence type="inferred from homology"/>
<dbReference type="Pfam" id="PF08699">
    <property type="entry name" value="ArgoL1"/>
    <property type="match status" value="1"/>
</dbReference>
<dbReference type="InterPro" id="IPR032473">
    <property type="entry name" value="Argonaute_Mid_dom"/>
</dbReference>
<dbReference type="Gene3D" id="2.170.260.10">
    <property type="entry name" value="paz domain"/>
    <property type="match status" value="1"/>
</dbReference>
<dbReference type="InterPro" id="IPR036397">
    <property type="entry name" value="RNaseH_sf"/>
</dbReference>
<organism evidence="7 8">
    <name type="scientific">Chenopodium quinoa</name>
    <name type="common">Quinoa</name>
    <dbReference type="NCBI Taxonomy" id="63459"/>
    <lineage>
        <taxon>Eukaryota</taxon>
        <taxon>Viridiplantae</taxon>
        <taxon>Streptophyta</taxon>
        <taxon>Embryophyta</taxon>
        <taxon>Tracheophyta</taxon>
        <taxon>Spermatophyta</taxon>
        <taxon>Magnoliopsida</taxon>
        <taxon>eudicotyledons</taxon>
        <taxon>Gunneridae</taxon>
        <taxon>Pentapetalae</taxon>
        <taxon>Caryophyllales</taxon>
        <taxon>Chenopodiaceae</taxon>
        <taxon>Chenopodioideae</taxon>
        <taxon>Atripliceae</taxon>
        <taxon>Chenopodium</taxon>
    </lineage>
</organism>
<sequence length="818" mass="92387">MDAPEQKQIRVPMPRPGCGSNGQKILLLTNHFNVKNANTDGFFFHYSVALYYEDGKPVEMKGVGRKVMDKIKETYSSEMGGKEFAYDGEKTLFTVGSLPRKKLEFTVLLDKVSSESYATKIPIKAISDALRGIESEDFLDAVRVLEIVLRQHAANQGCLLVRQSFFHDDRNSDVLGGGVLGCRGYHSSFRATQSGLSLNMDGTLTTIVQPGPLIDFLLANQNVQNPHQLNWVKAKRTLKNLRIRVEPANIEWKICGLSEEICKRQRFTLRRRLAERGGENFEEIELTVYDYFAQHRNIMLRFSGDLPCVNLCSLLPLQRYTKALTVQQRSSLVEKSRQRPEDKIRTLTDAMRRSNYAAEPLLRTCGITINNEFMQVEGRVLAAPKLKFGDGEDFPRNGRWNVNRKRFSDPKSIKDWVVVNFSARCNIRNLCRDLVKFGKMKGIDSQYRRAPPPVRVDKMADQVMSRLSKPPTIILCVFADRKNSEIYGPWKKKALLELGVVSQCLAPQRVNEQYLTNLLLKINAKLGGVNYRLAVERNIPLITEIPTIIFGMDVSHGSPGQSGVPSIAAVVSSREWPSIYQYRASVRSQSPKVEMIDSLYKPLSGGKDGGIIRELLNDFYTSSGNVKPSQVIIFRDGVSESQFKQVLYIEFEQILQACKALDESWSPKFTIIIAQKNHHTKFFQQERPDNVPPGTVVDSKVCHPLYYDFYMCAQAGMIGTSRPTHYHVLLDEIGFSADQLQELIHSLSYVYQRSTTAISIASPIRYAHLAATQVSQFLKYEDLSETSSGHGSMTSVGNPSVPEIPKLHDRVCTSMFFC</sequence>
<evidence type="ECO:0000313" key="7">
    <source>
        <dbReference type="EnsemblPlants" id="AUR62018467-RA:cds"/>
    </source>
</evidence>
<dbReference type="SMART" id="SM00950">
    <property type="entry name" value="Piwi"/>
    <property type="match status" value="1"/>
</dbReference>
<dbReference type="CDD" id="cd02846">
    <property type="entry name" value="PAZ_argonaute_like"/>
    <property type="match status" value="1"/>
</dbReference>
<dbReference type="Pfam" id="PF16486">
    <property type="entry name" value="ArgoN"/>
    <property type="match status" value="1"/>
</dbReference>
<comment type="similarity">
    <text evidence="1">Belongs to the argonaute family. Ago subfamily.</text>
</comment>
<dbReference type="Proteomes" id="UP000596660">
    <property type="component" value="Unplaced"/>
</dbReference>
<dbReference type="GO" id="GO:0051607">
    <property type="term" value="P:defense response to virus"/>
    <property type="evidence" value="ECO:0007669"/>
    <property type="project" value="UniProtKB-ARBA"/>
</dbReference>
<dbReference type="FunFam" id="3.30.420.10:FF:000091">
    <property type="entry name" value="Protein argonaute 3"/>
    <property type="match status" value="1"/>
</dbReference>
<reference evidence="7" key="1">
    <citation type="journal article" date="2017" name="Nature">
        <title>The genome of Chenopodium quinoa.</title>
        <authorList>
            <person name="Jarvis D.E."/>
            <person name="Ho Y.S."/>
            <person name="Lightfoot D.J."/>
            <person name="Schmoeckel S.M."/>
            <person name="Li B."/>
            <person name="Borm T.J.A."/>
            <person name="Ohyanagi H."/>
            <person name="Mineta K."/>
            <person name="Michell C.T."/>
            <person name="Saber N."/>
            <person name="Kharbatia N.M."/>
            <person name="Rupper R.R."/>
            <person name="Sharp A.R."/>
            <person name="Dally N."/>
            <person name="Boughton B.A."/>
            <person name="Woo Y.H."/>
            <person name="Gao G."/>
            <person name="Schijlen E.G.W.M."/>
            <person name="Guo X."/>
            <person name="Momin A.A."/>
            <person name="Negrao S."/>
            <person name="Al-Babili S."/>
            <person name="Gehring C."/>
            <person name="Roessner U."/>
            <person name="Jung C."/>
            <person name="Murphy K."/>
            <person name="Arold S.T."/>
            <person name="Gojobori T."/>
            <person name="van der Linden C.G."/>
            <person name="van Loo E.N."/>
            <person name="Jellen E.N."/>
            <person name="Maughan P.J."/>
            <person name="Tester M."/>
        </authorList>
    </citation>
    <scope>NUCLEOTIDE SEQUENCE [LARGE SCALE GENOMIC DNA]</scope>
    <source>
        <strain evidence="7">cv. PI 614886</strain>
    </source>
</reference>
<keyword evidence="8" id="KW-1185">Reference proteome</keyword>
<dbReference type="InterPro" id="IPR014811">
    <property type="entry name" value="ArgoL1"/>
</dbReference>
<dbReference type="SUPFAM" id="SSF101690">
    <property type="entry name" value="PAZ domain"/>
    <property type="match status" value="1"/>
</dbReference>
<evidence type="ECO:0000259" key="6">
    <source>
        <dbReference type="PROSITE" id="PS50822"/>
    </source>
</evidence>
<dbReference type="PROSITE" id="PS50822">
    <property type="entry name" value="PIWI"/>
    <property type="match status" value="1"/>
</dbReference>
<dbReference type="InterPro" id="IPR036085">
    <property type="entry name" value="PAZ_dom_sf"/>
</dbReference>
<dbReference type="SUPFAM" id="SSF53098">
    <property type="entry name" value="Ribonuclease H-like"/>
    <property type="match status" value="1"/>
</dbReference>
<keyword evidence="2" id="KW-0678">Repressor</keyword>
<evidence type="ECO:0000313" key="8">
    <source>
        <dbReference type="Proteomes" id="UP000596660"/>
    </source>
</evidence>
<dbReference type="InterPro" id="IPR032472">
    <property type="entry name" value="ArgoL2"/>
</dbReference>
<dbReference type="CDD" id="cd04657">
    <property type="entry name" value="Piwi_ago-like"/>
    <property type="match status" value="1"/>
</dbReference>
<dbReference type="InterPro" id="IPR012337">
    <property type="entry name" value="RNaseH-like_sf"/>
</dbReference>
<evidence type="ECO:0008006" key="9">
    <source>
        <dbReference type="Google" id="ProtNLM"/>
    </source>
</evidence>
<dbReference type="InterPro" id="IPR003165">
    <property type="entry name" value="Piwi"/>
</dbReference>
<reference evidence="7" key="2">
    <citation type="submission" date="2021-03" db="UniProtKB">
        <authorList>
            <consortium name="EnsemblPlants"/>
        </authorList>
    </citation>
    <scope>IDENTIFICATION</scope>
</reference>
<name>A0A803LTC3_CHEQI</name>
<protein>
    <recommendedName>
        <fullName evidence="9">Argonaute 4</fullName>
    </recommendedName>
</protein>
<keyword evidence="3" id="KW-0943">RNA-mediated gene silencing</keyword>
<dbReference type="EnsemblPlants" id="AUR62018467-RA">
    <property type="protein sequence ID" value="AUR62018467-RA:cds"/>
    <property type="gene ID" value="AUR62018467"/>
</dbReference>
<accession>A0A803LTC3</accession>
<dbReference type="InterPro" id="IPR003100">
    <property type="entry name" value="PAZ_dom"/>
</dbReference>
<dbReference type="Gene3D" id="3.40.50.2300">
    <property type="match status" value="1"/>
</dbReference>
<dbReference type="Pfam" id="PF02170">
    <property type="entry name" value="PAZ"/>
    <property type="match status" value="1"/>
</dbReference>
<dbReference type="Pfam" id="PF16488">
    <property type="entry name" value="ArgoL2"/>
    <property type="match status" value="1"/>
</dbReference>
<feature type="domain" description="PAZ" evidence="5">
    <location>
        <begin position="212"/>
        <end position="318"/>
    </location>
</feature>
<evidence type="ECO:0000259" key="5">
    <source>
        <dbReference type="PROSITE" id="PS50821"/>
    </source>
</evidence>